<gene>
    <name evidence="2" type="ORF">GRI41_10435</name>
</gene>
<protein>
    <submittedName>
        <fullName evidence="2">TIGR01244 family phosphatase</fullName>
    </submittedName>
</protein>
<dbReference type="GO" id="GO:0016787">
    <property type="term" value="F:hydrolase activity"/>
    <property type="evidence" value="ECO:0007669"/>
    <property type="project" value="InterPro"/>
</dbReference>
<dbReference type="Proteomes" id="UP000442714">
    <property type="component" value="Unassembled WGS sequence"/>
</dbReference>
<feature type="domain" description="Beta-lactamase hydrolase-like protein phosphatase-like" evidence="1">
    <location>
        <begin position="3"/>
        <end position="111"/>
    </location>
</feature>
<dbReference type="InterPro" id="IPR005939">
    <property type="entry name" value="BLH_phosphatase-like"/>
</dbReference>
<evidence type="ECO:0000313" key="3">
    <source>
        <dbReference type="Proteomes" id="UP000442714"/>
    </source>
</evidence>
<name>A0A844ZVD8_9SPHN</name>
<proteinExistence type="predicted"/>
<reference evidence="2 3" key="1">
    <citation type="submission" date="2019-12" db="EMBL/GenBank/DDBJ databases">
        <title>Genomic-based taxomic classification of the family Erythrobacteraceae.</title>
        <authorList>
            <person name="Xu L."/>
        </authorList>
    </citation>
    <scope>NUCLEOTIDE SEQUENCE [LARGE SCALE GENOMIC DNA]</scope>
    <source>
        <strain evidence="2 3">KCTC 52763</strain>
    </source>
</reference>
<evidence type="ECO:0000259" key="1">
    <source>
        <dbReference type="Pfam" id="PF04273"/>
    </source>
</evidence>
<comment type="caution">
    <text evidence="2">The sequence shown here is derived from an EMBL/GenBank/DDBJ whole genome shotgun (WGS) entry which is preliminary data.</text>
</comment>
<dbReference type="SUPFAM" id="SSF52799">
    <property type="entry name" value="(Phosphotyrosine protein) phosphatases II"/>
    <property type="match status" value="1"/>
</dbReference>
<dbReference type="EMBL" id="WTYX01000002">
    <property type="protein sequence ID" value="MXO91242.1"/>
    <property type="molecule type" value="Genomic_DNA"/>
</dbReference>
<dbReference type="InterPro" id="IPR029021">
    <property type="entry name" value="Prot-tyrosine_phosphatase-like"/>
</dbReference>
<dbReference type="Gene3D" id="3.90.190.10">
    <property type="entry name" value="Protein tyrosine phosphatase superfamily"/>
    <property type="match status" value="1"/>
</dbReference>
<sequence>MSDFRRLSSSVLASPQISTDDIDAAKKMGVTLIINNRPDGEAPDQPEGALIEQAARAAGLDYLAIPIGQAGFGKEQIAAMADAFVQADGTILAYCRSGTRSTFLWSLAQASQGQDPAEISQAAADAGYDVSPIRPMLDAFSGES</sequence>
<organism evidence="2 3">
    <name type="scientific">Pontixanthobacter aquaemixtae</name>
    <dbReference type="NCBI Taxonomy" id="1958940"/>
    <lineage>
        <taxon>Bacteria</taxon>
        <taxon>Pseudomonadati</taxon>
        <taxon>Pseudomonadota</taxon>
        <taxon>Alphaproteobacteria</taxon>
        <taxon>Sphingomonadales</taxon>
        <taxon>Erythrobacteraceae</taxon>
        <taxon>Pontixanthobacter</taxon>
    </lineage>
</organism>
<dbReference type="OrthoDB" id="9805710at2"/>
<keyword evidence="3" id="KW-1185">Reference proteome</keyword>
<evidence type="ECO:0000313" key="2">
    <source>
        <dbReference type="EMBL" id="MXO91242.1"/>
    </source>
</evidence>
<dbReference type="NCBIfam" id="TIGR01244">
    <property type="entry name" value="TIGR01244 family sulfur transferase"/>
    <property type="match status" value="1"/>
</dbReference>
<accession>A0A844ZVD8</accession>
<dbReference type="AlphaFoldDB" id="A0A844ZVD8"/>
<dbReference type="Pfam" id="PF04273">
    <property type="entry name" value="BLH_phosphatase"/>
    <property type="match status" value="1"/>
</dbReference>